<protein>
    <recommendedName>
        <fullName evidence="5">DUF4956 domain-containing protein</fullName>
    </recommendedName>
</protein>
<evidence type="ECO:0000256" key="1">
    <source>
        <dbReference type="SAM" id="MobiDB-lite"/>
    </source>
</evidence>
<reference evidence="3 4" key="1">
    <citation type="submission" date="2021-03" db="EMBL/GenBank/DDBJ databases">
        <title>Sequencing the genomes of 1000 actinobacteria strains.</title>
        <authorList>
            <person name="Klenk H.-P."/>
        </authorList>
    </citation>
    <scope>NUCLEOTIDE SEQUENCE [LARGE SCALE GENOMIC DNA]</scope>
    <source>
        <strain evidence="3 4">DSM 15454</strain>
    </source>
</reference>
<feature type="region of interest" description="Disordered" evidence="1">
    <location>
        <begin position="191"/>
        <end position="222"/>
    </location>
</feature>
<sequence>MQNFWIALAANMVAMLVLVCGIYYRRHFRKDLALAYLALNFGIFGVTMLLNGSGAGAGLGLGLFGILSIIRLRSDTLTQEEVAYYFISLAIGLINGLHPDPAWLSPALSLAMVLVMFVADHPAFGRRTMRQTVTLDTAYAQQHQLHAALAELLNAKVLRTVVIELDMVRDLTIVDVRFRANTAAGKRRELLDAPSIESIPAPASAPQPQVAGERDLAQRQGR</sequence>
<feature type="transmembrane region" description="Helical" evidence="2">
    <location>
        <begin position="54"/>
        <end position="70"/>
    </location>
</feature>
<feature type="transmembrane region" description="Helical" evidence="2">
    <location>
        <begin position="6"/>
        <end position="24"/>
    </location>
</feature>
<name>A0ABS4WAE3_9MICC</name>
<feature type="transmembrane region" description="Helical" evidence="2">
    <location>
        <begin position="103"/>
        <end position="120"/>
    </location>
</feature>
<dbReference type="InterPro" id="IPR032531">
    <property type="entry name" value="DUF4956"/>
</dbReference>
<feature type="compositionally biased region" description="Low complexity" evidence="1">
    <location>
        <begin position="193"/>
        <end position="211"/>
    </location>
</feature>
<evidence type="ECO:0000313" key="3">
    <source>
        <dbReference type="EMBL" id="MBP2373113.1"/>
    </source>
</evidence>
<dbReference type="Proteomes" id="UP000766570">
    <property type="component" value="Unassembled WGS sequence"/>
</dbReference>
<feature type="transmembrane region" description="Helical" evidence="2">
    <location>
        <begin position="31"/>
        <end position="48"/>
    </location>
</feature>
<organism evidence="3 4">
    <name type="scientific">Paeniglutamicibacter psychrophenolicus</name>
    <dbReference type="NCBI Taxonomy" id="257454"/>
    <lineage>
        <taxon>Bacteria</taxon>
        <taxon>Bacillati</taxon>
        <taxon>Actinomycetota</taxon>
        <taxon>Actinomycetes</taxon>
        <taxon>Micrococcales</taxon>
        <taxon>Micrococcaceae</taxon>
        <taxon>Paeniglutamicibacter</taxon>
    </lineage>
</organism>
<dbReference type="EMBL" id="JAGIOE010000001">
    <property type="protein sequence ID" value="MBP2373113.1"/>
    <property type="molecule type" value="Genomic_DNA"/>
</dbReference>
<evidence type="ECO:0008006" key="5">
    <source>
        <dbReference type="Google" id="ProtNLM"/>
    </source>
</evidence>
<keyword evidence="2" id="KW-1133">Transmembrane helix</keyword>
<dbReference type="RefSeq" id="WP_209906336.1">
    <property type="nucleotide sequence ID" value="NZ_BAAAMI010000019.1"/>
</dbReference>
<dbReference type="Pfam" id="PF16316">
    <property type="entry name" value="DUF4956"/>
    <property type="match status" value="1"/>
</dbReference>
<comment type="caution">
    <text evidence="3">The sequence shown here is derived from an EMBL/GenBank/DDBJ whole genome shotgun (WGS) entry which is preliminary data.</text>
</comment>
<accession>A0ABS4WAE3</accession>
<keyword evidence="2" id="KW-0812">Transmembrane</keyword>
<feature type="compositionally biased region" description="Basic and acidic residues" evidence="1">
    <location>
        <begin position="212"/>
        <end position="222"/>
    </location>
</feature>
<evidence type="ECO:0000313" key="4">
    <source>
        <dbReference type="Proteomes" id="UP000766570"/>
    </source>
</evidence>
<keyword evidence="4" id="KW-1185">Reference proteome</keyword>
<proteinExistence type="predicted"/>
<evidence type="ECO:0000256" key="2">
    <source>
        <dbReference type="SAM" id="Phobius"/>
    </source>
</evidence>
<keyword evidence="2" id="KW-0472">Membrane</keyword>
<feature type="transmembrane region" description="Helical" evidence="2">
    <location>
        <begin position="82"/>
        <end position="97"/>
    </location>
</feature>
<gene>
    <name evidence="3" type="ORF">JOF46_001025</name>
</gene>